<dbReference type="GO" id="GO:0008289">
    <property type="term" value="F:lipid binding"/>
    <property type="evidence" value="ECO:0007669"/>
    <property type="project" value="UniProtKB-KW"/>
</dbReference>
<dbReference type="EMBL" id="MW438348">
    <property type="protein sequence ID" value="QQW50337.1"/>
    <property type="molecule type" value="Genomic_DNA"/>
</dbReference>
<keyword evidence="5 12" id="KW-0812">Transmembrane</keyword>
<keyword evidence="4" id="KW-0138">CF(0)</keyword>
<feature type="transmembrane region" description="Helical" evidence="12">
    <location>
        <begin position="46"/>
        <end position="74"/>
    </location>
</feature>
<keyword evidence="9 12" id="KW-0446">Lipid-binding</keyword>
<dbReference type="EMBL" id="JBBJCI010000303">
    <property type="protein sequence ID" value="KAK7234902.1"/>
    <property type="molecule type" value="Genomic_DNA"/>
</dbReference>
<evidence type="ECO:0000256" key="9">
    <source>
        <dbReference type="ARBA" id="ARBA00023121"/>
    </source>
</evidence>
<proteinExistence type="inferred from homology"/>
<evidence type="ECO:0000256" key="11">
    <source>
        <dbReference type="ARBA" id="ARBA00023136"/>
    </source>
</evidence>
<dbReference type="PANTHER" id="PTHR10031">
    <property type="entry name" value="ATP SYNTHASE LIPID-BINDING PROTEIN, MITOCHONDRIAL"/>
    <property type="match status" value="1"/>
</dbReference>
<evidence type="ECO:0000313" key="16">
    <source>
        <dbReference type="EMBL" id="QQW50162.1"/>
    </source>
</evidence>
<dbReference type="GO" id="GO:0015078">
    <property type="term" value="F:proton transmembrane transporter activity"/>
    <property type="evidence" value="ECO:0007669"/>
    <property type="project" value="InterPro"/>
</dbReference>
<evidence type="ECO:0000256" key="5">
    <source>
        <dbReference type="ARBA" id="ARBA00022692"/>
    </source>
</evidence>
<dbReference type="GO" id="GO:0031966">
    <property type="term" value="C:mitochondrial membrane"/>
    <property type="evidence" value="ECO:0007669"/>
    <property type="project" value="UniProtKB-SubCell"/>
</dbReference>
<dbReference type="Proteomes" id="UP001363151">
    <property type="component" value="Unassembled WGS sequence"/>
</dbReference>
<comment type="subunit">
    <text evidence="12">F-type ATPases have 2 components, CF(1) - the catalytic core - and CF(0) - the membrane proton channel. CF(1) has five subunits: alpha(3), beta(3), gamma(1), delta(1), epsilon(1). CF(0) has three main subunits: a, b and c.</text>
</comment>
<dbReference type="PANTHER" id="PTHR10031:SF0">
    <property type="entry name" value="ATPASE PROTEIN 9"/>
    <property type="match status" value="1"/>
</dbReference>
<dbReference type="PRINTS" id="PR00124">
    <property type="entry name" value="ATPASEC"/>
</dbReference>
<feature type="domain" description="V-ATPase proteolipid subunit C-like" evidence="13">
    <location>
        <begin position="9"/>
        <end position="71"/>
    </location>
</feature>
<keyword evidence="10 12" id="KW-0496">Mitochondrion</keyword>
<evidence type="ECO:0000256" key="10">
    <source>
        <dbReference type="ARBA" id="ARBA00023128"/>
    </source>
</evidence>
<evidence type="ECO:0000256" key="7">
    <source>
        <dbReference type="ARBA" id="ARBA00022989"/>
    </source>
</evidence>
<dbReference type="AlphaFoldDB" id="A0A649UBP4"/>
<dbReference type="SUPFAM" id="SSF81333">
    <property type="entry name" value="F1F0 ATP synthase subunit C"/>
    <property type="match status" value="1"/>
</dbReference>
<feature type="transmembrane region" description="Helical" evidence="12">
    <location>
        <begin position="12"/>
        <end position="34"/>
    </location>
</feature>
<keyword evidence="11 12" id="KW-0472">Membrane</keyword>
<dbReference type="CDD" id="cd18182">
    <property type="entry name" value="ATP-synt_Fo_c_ATP5G3"/>
    <property type="match status" value="1"/>
</dbReference>
<evidence type="ECO:0000256" key="6">
    <source>
        <dbReference type="ARBA" id="ARBA00022781"/>
    </source>
</evidence>
<evidence type="ECO:0000256" key="8">
    <source>
        <dbReference type="ARBA" id="ARBA00023065"/>
    </source>
</evidence>
<comment type="subcellular location">
    <subcellularLocation>
        <location evidence="1 12">Mitochondrion membrane</location>
        <topology evidence="1 12">Multi-pass membrane protein</topology>
    </subcellularLocation>
</comment>
<evidence type="ECO:0000313" key="14">
    <source>
        <dbReference type="EMBL" id="KAK7234902.1"/>
    </source>
</evidence>
<dbReference type="InterPro" id="IPR038662">
    <property type="entry name" value="ATP_synth_F0_csu_sf"/>
</dbReference>
<dbReference type="EMBL" id="MW438346">
    <property type="protein sequence ID" value="QQW50249.1"/>
    <property type="molecule type" value="Genomic_DNA"/>
</dbReference>
<evidence type="ECO:0000256" key="1">
    <source>
        <dbReference type="ARBA" id="ARBA00004225"/>
    </source>
</evidence>
<dbReference type="GO" id="GO:0045259">
    <property type="term" value="C:proton-transporting ATP synthase complex"/>
    <property type="evidence" value="ECO:0007669"/>
    <property type="project" value="UniProtKB-KW"/>
</dbReference>
<dbReference type="EMBL" id="MW438347">
    <property type="protein sequence ID" value="QQW50293.1"/>
    <property type="molecule type" value="Genomic_DNA"/>
</dbReference>
<dbReference type="HAMAP" id="MF_01396">
    <property type="entry name" value="ATP_synth_c_bact"/>
    <property type="match status" value="1"/>
</dbReference>
<dbReference type="EMBL" id="MK922345">
    <property type="protein sequence ID" value="QGI24619.1"/>
    <property type="molecule type" value="Genomic_DNA"/>
</dbReference>
<dbReference type="EMBL" id="MW438345">
    <property type="protein sequence ID" value="QQW50206.1"/>
    <property type="molecule type" value="Genomic_DNA"/>
</dbReference>
<evidence type="ECO:0000313" key="19">
    <source>
        <dbReference type="EMBL" id="QQW50293.1"/>
    </source>
</evidence>
<keyword evidence="7 12" id="KW-1133">Transmembrane helix</keyword>
<keyword evidence="8 12" id="KW-0406">Ion transport</keyword>
<reference evidence="14 21" key="3">
    <citation type="submission" date="2024-03" db="EMBL/GenBank/DDBJ databases">
        <title>Aureococcus anophagefferens CCMP1851 and Kratosvirus quantuckense: Draft genome of a second virus-susceptible host strain in the model system.</title>
        <authorList>
            <person name="Chase E."/>
            <person name="Truchon A.R."/>
            <person name="Schepens W."/>
            <person name="Wilhelm S.W."/>
        </authorList>
    </citation>
    <scope>NUCLEOTIDE SEQUENCE [LARGE SCALE GENOMIC DNA]</scope>
    <source>
        <strain evidence="14 21">CCMP1851</strain>
    </source>
</reference>
<gene>
    <name evidence="15" type="primary">atp9</name>
    <name evidence="14" type="ORF">SO694_mt00031</name>
</gene>
<keyword evidence="21" id="KW-1185">Reference proteome</keyword>
<dbReference type="InterPro" id="IPR000454">
    <property type="entry name" value="ATP_synth_F0_csu"/>
</dbReference>
<comment type="similarity">
    <text evidence="2 12">Belongs to the ATPase C chain family.</text>
</comment>
<evidence type="ECO:0000313" key="17">
    <source>
        <dbReference type="EMBL" id="QQW50206.1"/>
    </source>
</evidence>
<evidence type="ECO:0000313" key="20">
    <source>
        <dbReference type="EMBL" id="QQW50337.1"/>
    </source>
</evidence>
<evidence type="ECO:0000313" key="18">
    <source>
        <dbReference type="EMBL" id="QQW50249.1"/>
    </source>
</evidence>
<dbReference type="InterPro" id="IPR020537">
    <property type="entry name" value="ATP_synth_F0_csu_DDCD_BS"/>
</dbReference>
<dbReference type="InterPro" id="IPR035921">
    <property type="entry name" value="F/V-ATP_Csub_sf"/>
</dbReference>
<dbReference type="GO" id="GO:0033177">
    <property type="term" value="C:proton-transporting two-sector ATPase complex, proton-transporting domain"/>
    <property type="evidence" value="ECO:0007669"/>
    <property type="project" value="InterPro"/>
</dbReference>
<dbReference type="Gene3D" id="1.20.20.10">
    <property type="entry name" value="F1F0 ATP synthase subunit C"/>
    <property type="match status" value="1"/>
</dbReference>
<dbReference type="InterPro" id="IPR002379">
    <property type="entry name" value="ATPase_proteolipid_c-like_dom"/>
</dbReference>
<dbReference type="EMBL" id="MW438344">
    <property type="protein sequence ID" value="QQW50162.1"/>
    <property type="molecule type" value="Genomic_DNA"/>
</dbReference>
<accession>A0A649UBP4</accession>
<evidence type="ECO:0000259" key="13">
    <source>
        <dbReference type="Pfam" id="PF00137"/>
    </source>
</evidence>
<organism evidence="15">
    <name type="scientific">Aureococcus anophagefferens</name>
    <name type="common">Harmful bloom alga</name>
    <dbReference type="NCBI Taxonomy" id="44056"/>
    <lineage>
        <taxon>Eukaryota</taxon>
        <taxon>Sar</taxon>
        <taxon>Stramenopiles</taxon>
        <taxon>Ochrophyta</taxon>
        <taxon>Pelagophyceae</taxon>
        <taxon>Pelagomonadales</taxon>
        <taxon>Pelagomonadaceae</taxon>
        <taxon>Aureococcus</taxon>
    </lineage>
</organism>
<dbReference type="FunFam" id="1.20.20.10:FF:000003">
    <property type="entry name" value="Atp synthase f complex subunit mitochondrial"/>
    <property type="match status" value="1"/>
</dbReference>
<evidence type="ECO:0000256" key="12">
    <source>
        <dbReference type="RuleBase" id="RU004221"/>
    </source>
</evidence>
<evidence type="ECO:0000313" key="21">
    <source>
        <dbReference type="Proteomes" id="UP001363151"/>
    </source>
</evidence>
<reference evidence="15" key="1">
    <citation type="journal article" date="2019" name="J. Appl. Phycol.">
        <title>Construction and comparative analysis of mitochondrial genome in the brown tide forming alga Aureococcus anophagefferens (Pelagophyceae, Ochrophyta).</title>
        <authorList>
            <person name="Liu F."/>
            <person name="Liu S."/>
            <person name="Huang T."/>
            <person name="Chen N."/>
        </authorList>
    </citation>
    <scope>NUCLEOTIDE SEQUENCE</scope>
</reference>
<dbReference type="PROSITE" id="PS00605">
    <property type="entry name" value="ATPASE_C"/>
    <property type="match status" value="1"/>
</dbReference>
<evidence type="ECO:0000256" key="2">
    <source>
        <dbReference type="ARBA" id="ARBA00006704"/>
    </source>
</evidence>
<evidence type="ECO:0000256" key="4">
    <source>
        <dbReference type="ARBA" id="ARBA00022547"/>
    </source>
</evidence>
<protein>
    <recommendedName>
        <fullName evidence="12">ATP synthase subunit 9, mitochondrial</fullName>
    </recommendedName>
</protein>
<dbReference type="Pfam" id="PF00137">
    <property type="entry name" value="ATP-synt_C"/>
    <property type="match status" value="1"/>
</dbReference>
<sequence length="75" mass="7662">MILQAAKLIGAGLSTIGLVGAGVGIGSVFAALILGISRNPSLKDELFRVAILGFALTEAIALFALMMGFLILFAL</sequence>
<keyword evidence="3 12" id="KW-0813">Transport</keyword>
<reference evidence="16" key="2">
    <citation type="journal article" date="2021" name="Genome Biol. Evol.">
        <title>Mitochondrial genome evolution in pelagophyte algae.</title>
        <authorList>
            <person name="Sibbald S.J."/>
            <person name="Lawton M."/>
            <person name="Archibald J.M."/>
        </authorList>
    </citation>
    <scope>NUCLEOTIDE SEQUENCE</scope>
    <source>
        <strain evidence="17">CCMP1707</strain>
        <strain evidence="18">CCMP1708</strain>
        <strain evidence="16">CCMP1850</strain>
        <strain evidence="20">CCMP1984</strain>
        <strain evidence="19">CCMP3368</strain>
    </source>
</reference>
<name>A0A649UBP4_AURAN</name>
<keyword evidence="6 12" id="KW-0375">Hydrogen ion transport</keyword>
<evidence type="ECO:0000256" key="3">
    <source>
        <dbReference type="ARBA" id="ARBA00022448"/>
    </source>
</evidence>
<dbReference type="GO" id="GO:0015986">
    <property type="term" value="P:proton motive force-driven ATP synthesis"/>
    <property type="evidence" value="ECO:0007669"/>
    <property type="project" value="InterPro"/>
</dbReference>
<evidence type="ECO:0000313" key="15">
    <source>
        <dbReference type="EMBL" id="QGI24619.1"/>
    </source>
</evidence>
<geneLocation type="mitochondrion" evidence="15"/>